<feature type="compositionally biased region" description="Polar residues" evidence="1">
    <location>
        <begin position="719"/>
        <end position="733"/>
    </location>
</feature>
<feature type="compositionally biased region" description="Polar residues" evidence="1">
    <location>
        <begin position="192"/>
        <end position="201"/>
    </location>
</feature>
<feature type="compositionally biased region" description="Low complexity" evidence="1">
    <location>
        <begin position="845"/>
        <end position="859"/>
    </location>
</feature>
<feature type="compositionally biased region" description="Basic and acidic residues" evidence="1">
    <location>
        <begin position="1023"/>
        <end position="1032"/>
    </location>
</feature>
<feature type="compositionally biased region" description="Polar residues" evidence="1">
    <location>
        <begin position="758"/>
        <end position="770"/>
    </location>
</feature>
<dbReference type="PANTHER" id="PTHR42068:SF1">
    <property type="entry name" value="YALI0B18964P"/>
    <property type="match status" value="1"/>
</dbReference>
<reference evidence="2 3" key="1">
    <citation type="journal article" date="2018" name="BMC Genomics">
        <title>Genomic evidence for intraspecific hybridization in a clonal and extremely halotolerant yeast.</title>
        <authorList>
            <person name="Gostincar C."/>
            <person name="Stajich J.E."/>
            <person name="Zupancic J."/>
            <person name="Zalar P."/>
            <person name="Gunde-Cimerman N."/>
        </authorList>
    </citation>
    <scope>NUCLEOTIDE SEQUENCE [LARGE SCALE GENOMIC DNA]</scope>
    <source>
        <strain evidence="2 3">EXF-2682</strain>
    </source>
</reference>
<feature type="region of interest" description="Disordered" evidence="1">
    <location>
        <begin position="719"/>
        <end position="773"/>
    </location>
</feature>
<dbReference type="Proteomes" id="UP000269276">
    <property type="component" value="Unassembled WGS sequence"/>
</dbReference>
<feature type="compositionally biased region" description="Basic and acidic residues" evidence="1">
    <location>
        <begin position="378"/>
        <end position="390"/>
    </location>
</feature>
<feature type="compositionally biased region" description="Basic and acidic residues" evidence="1">
    <location>
        <begin position="539"/>
        <end position="548"/>
    </location>
</feature>
<dbReference type="PANTHER" id="PTHR42068">
    <property type="entry name" value="YALI0B18964P"/>
    <property type="match status" value="1"/>
</dbReference>
<comment type="caution">
    <text evidence="2">The sequence shown here is derived from an EMBL/GenBank/DDBJ whole genome shotgun (WGS) entry which is preliminary data.</text>
</comment>
<dbReference type="AlphaFoldDB" id="A0A3M7E7D2"/>
<feature type="compositionally biased region" description="Polar residues" evidence="1">
    <location>
        <begin position="491"/>
        <end position="503"/>
    </location>
</feature>
<evidence type="ECO:0000313" key="3">
    <source>
        <dbReference type="Proteomes" id="UP000269276"/>
    </source>
</evidence>
<organism evidence="2 3">
    <name type="scientific">Hortaea werneckii</name>
    <name type="common">Black yeast</name>
    <name type="synonym">Cladosporium werneckii</name>
    <dbReference type="NCBI Taxonomy" id="91943"/>
    <lineage>
        <taxon>Eukaryota</taxon>
        <taxon>Fungi</taxon>
        <taxon>Dikarya</taxon>
        <taxon>Ascomycota</taxon>
        <taxon>Pezizomycotina</taxon>
        <taxon>Dothideomycetes</taxon>
        <taxon>Dothideomycetidae</taxon>
        <taxon>Mycosphaerellales</taxon>
        <taxon>Teratosphaeriaceae</taxon>
        <taxon>Hortaea</taxon>
    </lineage>
</organism>
<feature type="region of interest" description="Disordered" evidence="1">
    <location>
        <begin position="104"/>
        <end position="668"/>
    </location>
</feature>
<feature type="compositionally biased region" description="Basic and acidic residues" evidence="1">
    <location>
        <begin position="407"/>
        <end position="416"/>
    </location>
</feature>
<feature type="compositionally biased region" description="Polar residues" evidence="1">
    <location>
        <begin position="604"/>
        <end position="617"/>
    </location>
</feature>
<proteinExistence type="predicted"/>
<accession>A0A3M7E7D2</accession>
<name>A0A3M7E7D2_HORWE</name>
<feature type="compositionally biased region" description="Polar residues" evidence="1">
    <location>
        <begin position="330"/>
        <end position="344"/>
    </location>
</feature>
<evidence type="ECO:0000313" key="2">
    <source>
        <dbReference type="EMBL" id="RMY72317.1"/>
    </source>
</evidence>
<sequence length="1056" mass="113713">FLGCCLVQTQTRGRYRGCRPSTFLRSNQVNTGCMPNLKLFNRRKSSGSALDIQPEGATPAQSTFRVIERTERPVHSFDGKPPTRPYSAALAGLRGKSVENLVGLSANRGSGGTTNSSTSGYYDSSAASARHSSSSTLPSSVDPEREPDDEELFPRKPKTTSMLQSLSTDADTPLPPPPSFRSRAVRAIPFGQKSNRTSPAPNSGPADESTPSFEVPQIPEHRASPQRDRSTTESSYASTAVPTKPQQNLSLGAPDFGEDDDFGNMFAGIGKTKSREELPLQRPPVVGGFHRTESEPMFPPKTLSRASFTPSPNAIGTSRDGADSPYGWDTRNSQDGLMSGSALSSPRLDDRPSPGIAPAFLGRAKGYEPLPNRNTSPELERTSSSDERESFIGNRAGGETSYTNKQSHLDDGDRWVRRVQLSDGPTLSHPASTNSFNTSLPKRSPSPSRVPQAVAGATREGAASPYSEKDEPLFGTESSNATPRAVKAAQSKFQDATLFDSSPSGPPSRAIRPSHDRTASGTPKRMTKAQFDALQRGDSSQEHSAEEEAHAEDEYDDEDDSERAEQAIKQRRKQEANMAVYRQQMKKVTGGGPSALPNARPSLDRNSQSAPPGSTTGLHMGGIGGNPPTESIRGKPEADEDEDVPLGILQAHGFPNAGRPPTRMGENDAQRRASGAASIVGGGAGQGHLPPFARRLPQDPYFGASLVNPSNRESMAFSSNQSMYGGAPQQQSPGHPGGLVGVIAGEERAKAARRANPSMLSNSFSPLPSNMPQMAPQMPHMPRTMSMGSVAAPSVYSPSGYMPGMPPTPQMPQMPMPPGPDASQMQMHQFMQMQMQVMQNMLAMQQQQMGQPSPQRQSQDYLGVPGAGSRPTSIANQSPGFPSGMPNQGRAMTMMAPPPQWDANQGQRRPSSAMPGAFGYDQNNLGGPGPGYTPSIAPSERSNVGLPNRYRPVQTNGDAGTPRSHSMTSSMTLQAFTNQQRPESRQEQQRNTIRVVDKPKGSAKITARQVGPEEDEDDGWAEMAKKRSEKKFGWRRKDKKASQNEPTLSDMYHNFE</sequence>
<feature type="compositionally biased region" description="Polar residues" evidence="1">
    <location>
        <begin position="304"/>
        <end position="316"/>
    </location>
</feature>
<dbReference type="VEuPathDB" id="FungiDB:BTJ68_11509"/>
<feature type="compositionally biased region" description="Low complexity" evidence="1">
    <location>
        <begin position="105"/>
        <end position="140"/>
    </location>
</feature>
<feature type="compositionally biased region" description="Polar residues" evidence="1">
    <location>
        <begin position="870"/>
        <end position="880"/>
    </location>
</feature>
<dbReference type="OrthoDB" id="5396252at2759"/>
<dbReference type="EMBL" id="QWIP01000122">
    <property type="protein sequence ID" value="RMY72317.1"/>
    <property type="molecule type" value="Genomic_DNA"/>
</dbReference>
<feature type="region of interest" description="Disordered" evidence="1">
    <location>
        <begin position="845"/>
        <end position="1056"/>
    </location>
</feature>
<feature type="compositionally biased region" description="Polar residues" evidence="1">
    <location>
        <begin position="232"/>
        <end position="250"/>
    </location>
</feature>
<evidence type="ECO:0000256" key="1">
    <source>
        <dbReference type="SAM" id="MobiDB-lite"/>
    </source>
</evidence>
<protein>
    <submittedName>
        <fullName evidence="2">Uncharacterized protein</fullName>
    </submittedName>
</protein>
<gene>
    <name evidence="2" type="ORF">D0863_04590</name>
</gene>
<feature type="compositionally biased region" description="Acidic residues" evidence="1">
    <location>
        <begin position="549"/>
        <end position="562"/>
    </location>
</feature>
<feature type="compositionally biased region" description="Polar residues" evidence="1">
    <location>
        <begin position="953"/>
        <end position="978"/>
    </location>
</feature>
<feature type="compositionally biased region" description="Basic and acidic residues" evidence="1">
    <location>
        <begin position="219"/>
        <end position="231"/>
    </location>
</feature>
<feature type="compositionally biased region" description="Polar residues" evidence="1">
    <location>
        <begin position="159"/>
        <end position="170"/>
    </location>
</feature>
<feature type="compositionally biased region" description="Polar residues" evidence="1">
    <location>
        <begin position="423"/>
        <end position="449"/>
    </location>
</feature>
<feature type="non-terminal residue" evidence="2">
    <location>
        <position position="1"/>
    </location>
</feature>